<sequence length="247" mass="29320">MRMTVYRRVTPTAHARRRCLRVQRSMTFTIRHAHVHRWLVRSCSRSFSNASRSRLSLWLCFWRLKLQYLKAFWSPRPPSDEYHGYERRDRRFRCSVTPSKKTLQLLRAQYHSQQQQQHQRWVLQPGLVLGVPDVFSRRTLPVWQSRGGKIRTVGLKIGIIISLQSWSHKPIGMPFQSSRKKSIHFLLMHNDEHTWYCTLPSHISSWSSECENIIYMPVCIVVLEVHAYIFLPTSQDCSCCILWSLLL</sequence>
<name>A0AA35S6P9_GEOBA</name>
<accession>A0AA35S6P9</accession>
<protein>
    <submittedName>
        <fullName evidence="1">Uncharacterized protein</fullName>
    </submittedName>
</protein>
<dbReference type="AlphaFoldDB" id="A0AA35S6P9"/>
<keyword evidence="2" id="KW-1185">Reference proteome</keyword>
<dbReference type="EMBL" id="CASHTH010002080">
    <property type="protein sequence ID" value="CAI8024480.1"/>
    <property type="molecule type" value="Genomic_DNA"/>
</dbReference>
<comment type="caution">
    <text evidence="1">The sequence shown here is derived from an EMBL/GenBank/DDBJ whole genome shotgun (WGS) entry which is preliminary data.</text>
</comment>
<gene>
    <name evidence="1" type="ORF">GBAR_LOCUS14206</name>
</gene>
<reference evidence="1" key="1">
    <citation type="submission" date="2023-03" db="EMBL/GenBank/DDBJ databases">
        <authorList>
            <person name="Steffen K."/>
            <person name="Cardenas P."/>
        </authorList>
    </citation>
    <scope>NUCLEOTIDE SEQUENCE</scope>
</reference>
<dbReference type="Proteomes" id="UP001174909">
    <property type="component" value="Unassembled WGS sequence"/>
</dbReference>
<organism evidence="1 2">
    <name type="scientific">Geodia barretti</name>
    <name type="common">Barrett's horny sponge</name>
    <dbReference type="NCBI Taxonomy" id="519541"/>
    <lineage>
        <taxon>Eukaryota</taxon>
        <taxon>Metazoa</taxon>
        <taxon>Porifera</taxon>
        <taxon>Demospongiae</taxon>
        <taxon>Heteroscleromorpha</taxon>
        <taxon>Tetractinellida</taxon>
        <taxon>Astrophorina</taxon>
        <taxon>Geodiidae</taxon>
        <taxon>Geodia</taxon>
    </lineage>
</organism>
<proteinExistence type="predicted"/>
<evidence type="ECO:0000313" key="2">
    <source>
        <dbReference type="Proteomes" id="UP001174909"/>
    </source>
</evidence>
<evidence type="ECO:0000313" key="1">
    <source>
        <dbReference type="EMBL" id="CAI8024480.1"/>
    </source>
</evidence>